<dbReference type="SUPFAM" id="SSF51735">
    <property type="entry name" value="NAD(P)-binding Rossmann-fold domains"/>
    <property type="match status" value="1"/>
</dbReference>
<accession>A0A7S3G6T5</accession>
<reference evidence="3" key="1">
    <citation type="submission" date="2021-01" db="EMBL/GenBank/DDBJ databases">
        <authorList>
            <person name="Corre E."/>
            <person name="Pelletier E."/>
            <person name="Niang G."/>
            <person name="Scheremetjew M."/>
            <person name="Finn R."/>
            <person name="Kale V."/>
            <person name="Holt S."/>
            <person name="Cochrane G."/>
            <person name="Meng A."/>
            <person name="Brown T."/>
            <person name="Cohen L."/>
        </authorList>
    </citation>
    <scope>NUCLEOTIDE SEQUENCE</scope>
    <source>
        <strain evidence="3">NIES-2562</strain>
    </source>
</reference>
<dbReference type="GO" id="GO:0016491">
    <property type="term" value="F:oxidoreductase activity"/>
    <property type="evidence" value="ECO:0007669"/>
    <property type="project" value="UniProtKB-KW"/>
</dbReference>
<dbReference type="CDD" id="cd05233">
    <property type="entry name" value="SDR_c"/>
    <property type="match status" value="1"/>
</dbReference>
<comment type="similarity">
    <text evidence="1">Belongs to the short-chain dehydrogenases/reductases (SDR) family.</text>
</comment>
<dbReference type="Gene3D" id="3.40.50.720">
    <property type="entry name" value="NAD(P)-binding Rossmann-like Domain"/>
    <property type="match status" value="1"/>
</dbReference>
<dbReference type="Pfam" id="PF13561">
    <property type="entry name" value="adh_short_C2"/>
    <property type="match status" value="1"/>
</dbReference>
<dbReference type="AlphaFoldDB" id="A0A7S3G6T5"/>
<dbReference type="PRINTS" id="PR00081">
    <property type="entry name" value="GDHRDH"/>
</dbReference>
<evidence type="ECO:0000256" key="1">
    <source>
        <dbReference type="ARBA" id="ARBA00006484"/>
    </source>
</evidence>
<dbReference type="InterPro" id="IPR036291">
    <property type="entry name" value="NAD(P)-bd_dom_sf"/>
</dbReference>
<organism evidence="3">
    <name type="scientific">Palpitomonas bilix</name>
    <dbReference type="NCBI Taxonomy" id="652834"/>
    <lineage>
        <taxon>Eukaryota</taxon>
        <taxon>Eukaryota incertae sedis</taxon>
    </lineage>
</organism>
<gene>
    <name evidence="3" type="ORF">PBIL07802_LOCUS17665</name>
</gene>
<sequence>MEKVAGASWRLIVTGASSGIGEAIAARFATAGWDVTNLSRRPCPVEGVKSKKVDMSDPSDTERVCDEVAKELDAATSASSQLDQSRLCIVHNAASQPVDSMADPRRRAEDMQKELNIQVVSPSLLTSRLSPHLQAWKGGSSVIYIGSTLSEKAVPNKALYSTCKHAMVGMMRATVQDFFGKGVHTALVCPGFTETPLLVNALKDADASGELEKRLLSNVSFGRMVKPEEIASVVEFVANNPATNGTILHANLGQLEY</sequence>
<dbReference type="PANTHER" id="PTHR43477">
    <property type="entry name" value="DIHYDROANTICAPSIN 7-DEHYDROGENASE"/>
    <property type="match status" value="1"/>
</dbReference>
<name>A0A7S3G6T5_9EUKA</name>
<evidence type="ECO:0000256" key="2">
    <source>
        <dbReference type="ARBA" id="ARBA00023002"/>
    </source>
</evidence>
<dbReference type="InterPro" id="IPR051122">
    <property type="entry name" value="SDR_DHRS6-like"/>
</dbReference>
<proteinExistence type="inferred from homology"/>
<dbReference type="EMBL" id="HBIB01027186">
    <property type="protein sequence ID" value="CAE0255411.1"/>
    <property type="molecule type" value="Transcribed_RNA"/>
</dbReference>
<evidence type="ECO:0000313" key="3">
    <source>
        <dbReference type="EMBL" id="CAE0255411.1"/>
    </source>
</evidence>
<protein>
    <submittedName>
        <fullName evidence="3">Uncharacterized protein</fullName>
    </submittedName>
</protein>
<dbReference type="PANTHER" id="PTHR43477:SF1">
    <property type="entry name" value="DIHYDROANTICAPSIN 7-DEHYDROGENASE"/>
    <property type="match status" value="1"/>
</dbReference>
<dbReference type="InterPro" id="IPR002347">
    <property type="entry name" value="SDR_fam"/>
</dbReference>
<keyword evidence="2" id="KW-0560">Oxidoreductase</keyword>